<name>A0A9N9H3C7_9GLOM</name>
<keyword evidence="3" id="KW-1185">Reference proteome</keyword>
<dbReference type="AlphaFoldDB" id="A0A9N9H3C7"/>
<gene>
    <name evidence="2" type="ORF">POCULU_LOCUS10162</name>
</gene>
<feature type="non-terminal residue" evidence="2">
    <location>
        <position position="1"/>
    </location>
</feature>
<evidence type="ECO:0000313" key="3">
    <source>
        <dbReference type="Proteomes" id="UP000789572"/>
    </source>
</evidence>
<dbReference type="EMBL" id="CAJVPJ010004739">
    <property type="protein sequence ID" value="CAG8655173.1"/>
    <property type="molecule type" value="Genomic_DNA"/>
</dbReference>
<keyword evidence="1" id="KW-0472">Membrane</keyword>
<keyword evidence="1" id="KW-0812">Transmembrane</keyword>
<evidence type="ECO:0000256" key="1">
    <source>
        <dbReference type="SAM" id="Phobius"/>
    </source>
</evidence>
<accession>A0A9N9H3C7</accession>
<feature type="transmembrane region" description="Helical" evidence="1">
    <location>
        <begin position="37"/>
        <end position="57"/>
    </location>
</feature>
<sequence>ENILPPLLEKLAASNFLANNIQFESKMAFSYFKSIEGLSTFFVMIVVTGLVVNYIFIQGQSLKEALKSYRADKEREARNNQLLKDMTKPIFPDENFPSFGDIGGYEDAKIALQTVAEELKKGSKI</sequence>
<dbReference type="Proteomes" id="UP000789572">
    <property type="component" value="Unassembled WGS sequence"/>
</dbReference>
<protein>
    <submittedName>
        <fullName evidence="2">7664_t:CDS:1</fullName>
    </submittedName>
</protein>
<organism evidence="2 3">
    <name type="scientific">Paraglomus occultum</name>
    <dbReference type="NCBI Taxonomy" id="144539"/>
    <lineage>
        <taxon>Eukaryota</taxon>
        <taxon>Fungi</taxon>
        <taxon>Fungi incertae sedis</taxon>
        <taxon>Mucoromycota</taxon>
        <taxon>Glomeromycotina</taxon>
        <taxon>Glomeromycetes</taxon>
        <taxon>Paraglomerales</taxon>
        <taxon>Paraglomeraceae</taxon>
        <taxon>Paraglomus</taxon>
    </lineage>
</organism>
<feature type="non-terminal residue" evidence="2">
    <location>
        <position position="125"/>
    </location>
</feature>
<proteinExistence type="predicted"/>
<reference evidence="2" key="1">
    <citation type="submission" date="2021-06" db="EMBL/GenBank/DDBJ databases">
        <authorList>
            <person name="Kallberg Y."/>
            <person name="Tangrot J."/>
            <person name="Rosling A."/>
        </authorList>
    </citation>
    <scope>NUCLEOTIDE SEQUENCE</scope>
    <source>
        <strain evidence="2">IA702</strain>
    </source>
</reference>
<keyword evidence="1" id="KW-1133">Transmembrane helix</keyword>
<comment type="caution">
    <text evidence="2">The sequence shown here is derived from an EMBL/GenBank/DDBJ whole genome shotgun (WGS) entry which is preliminary data.</text>
</comment>
<evidence type="ECO:0000313" key="2">
    <source>
        <dbReference type="EMBL" id="CAG8655173.1"/>
    </source>
</evidence>